<dbReference type="EMBL" id="QFRJ01000010">
    <property type="protein sequence ID" value="PWH84861.1"/>
    <property type="molecule type" value="Genomic_DNA"/>
</dbReference>
<dbReference type="OrthoDB" id="9809989at2"/>
<evidence type="ECO:0000313" key="3">
    <source>
        <dbReference type="EMBL" id="PWH84861.1"/>
    </source>
</evidence>
<reference evidence="3 4" key="1">
    <citation type="submission" date="2018-05" db="EMBL/GenBank/DDBJ databases">
        <title>Brumimicrobium oceani sp. nov., isolated from coastal sediment.</title>
        <authorList>
            <person name="Kou Y."/>
        </authorList>
    </citation>
    <scope>NUCLEOTIDE SEQUENCE [LARGE SCALE GENOMIC DNA]</scope>
    <source>
        <strain evidence="3 4">C305</strain>
    </source>
</reference>
<dbReference type="AlphaFoldDB" id="A0A2U2XAX6"/>
<organism evidence="3 4">
    <name type="scientific">Brumimicrobium oceani</name>
    <dbReference type="NCBI Taxonomy" id="2100725"/>
    <lineage>
        <taxon>Bacteria</taxon>
        <taxon>Pseudomonadati</taxon>
        <taxon>Bacteroidota</taxon>
        <taxon>Flavobacteriia</taxon>
        <taxon>Flavobacteriales</taxon>
        <taxon>Crocinitomicaceae</taxon>
        <taxon>Brumimicrobium</taxon>
    </lineage>
</organism>
<sequence>MARVHLIILAIASILLFSCGQVGTITGGEVDKTAPRIIEDRVDPPMESTNISPQEIVIPFDEFIEFNKAAENILVTPNDVKLDFKIKQKSVVLNVKSGEWKKNTTYTIYLNRAVKDINEANDSIIAYVFSTGDFLDSLKTAVQVENAYTGKTISGVTVGLFSERIQDDTSKVEPQYYASTNDEGIALFQYIKDTTFFIYAFEDDNLNNRIDPTERRAILRNPAVLDTAFDVTPIIRLMAPELKELSIVSNEVIPTTTWCLGFSRPLNKNEDFSFVSPKPMYVEWNNARDSLSAFYESNESSGNLLAVLNTPENKDTISKKYFFKDKKELTFKVTNNLVNSKLLANDTLKLKANEAFSFFEKDPISFEVLKEKDTVKSRIDFEVINFSPLERHIFFDKTNLEKVFINIPPVAVQGLNYALSDSIKMDFAVQKEKETGVLIVEFDTVPEYGVLVIQNKSMNYENRVVFDGFEKKKHRIEFLQPGKYDFYYIYDTNKDGKWTTGSIFTDQEAEKIKWFSAKSTIRANWEVKTTLPIKIEKAIPDEEE</sequence>
<accession>A0A2U2XAX6</accession>
<proteinExistence type="predicted"/>
<evidence type="ECO:0000313" key="4">
    <source>
        <dbReference type="Proteomes" id="UP000245370"/>
    </source>
</evidence>
<dbReference type="Pfam" id="PF13205">
    <property type="entry name" value="Big_5"/>
    <property type="match status" value="1"/>
</dbReference>
<evidence type="ECO:0000259" key="2">
    <source>
        <dbReference type="Pfam" id="PF13205"/>
    </source>
</evidence>
<keyword evidence="1" id="KW-0732">Signal</keyword>
<gene>
    <name evidence="3" type="ORF">DIT68_12005</name>
</gene>
<dbReference type="PROSITE" id="PS51257">
    <property type="entry name" value="PROKAR_LIPOPROTEIN"/>
    <property type="match status" value="1"/>
</dbReference>
<protein>
    <recommendedName>
        <fullName evidence="2">SbsA Ig-like domain-containing protein</fullName>
    </recommendedName>
</protein>
<dbReference type="Proteomes" id="UP000245370">
    <property type="component" value="Unassembled WGS sequence"/>
</dbReference>
<evidence type="ECO:0000256" key="1">
    <source>
        <dbReference type="ARBA" id="ARBA00022729"/>
    </source>
</evidence>
<name>A0A2U2XAX6_9FLAO</name>
<keyword evidence="4" id="KW-1185">Reference proteome</keyword>
<dbReference type="InterPro" id="IPR032812">
    <property type="entry name" value="SbsA_Ig"/>
</dbReference>
<feature type="domain" description="SbsA Ig-like" evidence="2">
    <location>
        <begin position="31"/>
        <end position="131"/>
    </location>
</feature>
<reference evidence="3 4" key="2">
    <citation type="submission" date="2018-05" db="EMBL/GenBank/DDBJ databases">
        <authorList>
            <person name="Lanie J.A."/>
            <person name="Ng W.-L."/>
            <person name="Kazmierczak K.M."/>
            <person name="Andrzejewski T.M."/>
            <person name="Davidsen T.M."/>
            <person name="Wayne K.J."/>
            <person name="Tettelin H."/>
            <person name="Glass J.I."/>
            <person name="Rusch D."/>
            <person name="Podicherti R."/>
            <person name="Tsui H.-C.T."/>
            <person name="Winkler M.E."/>
        </authorList>
    </citation>
    <scope>NUCLEOTIDE SEQUENCE [LARGE SCALE GENOMIC DNA]</scope>
    <source>
        <strain evidence="3 4">C305</strain>
    </source>
</reference>
<comment type="caution">
    <text evidence="3">The sequence shown here is derived from an EMBL/GenBank/DDBJ whole genome shotgun (WGS) entry which is preliminary data.</text>
</comment>
<dbReference type="RefSeq" id="WP_109360054.1">
    <property type="nucleotide sequence ID" value="NZ_QFRJ01000010.1"/>
</dbReference>